<evidence type="ECO:0000313" key="4">
    <source>
        <dbReference type="Proteomes" id="UP000559598"/>
    </source>
</evidence>
<evidence type="ECO:0000259" key="1">
    <source>
        <dbReference type="Pfam" id="PF00534"/>
    </source>
</evidence>
<evidence type="ECO:0000259" key="2">
    <source>
        <dbReference type="Pfam" id="PF13439"/>
    </source>
</evidence>
<dbReference type="PANTHER" id="PTHR12526:SF638">
    <property type="entry name" value="SPORE COAT PROTEIN SA"/>
    <property type="match status" value="1"/>
</dbReference>
<dbReference type="EMBL" id="JACIDE010000026">
    <property type="protein sequence ID" value="MBB4075165.1"/>
    <property type="molecule type" value="Genomic_DNA"/>
</dbReference>
<feature type="domain" description="Glycosyl transferase family 1" evidence="1">
    <location>
        <begin position="179"/>
        <end position="353"/>
    </location>
</feature>
<feature type="domain" description="Glycosyltransferase subfamily 4-like N-terminal" evidence="2">
    <location>
        <begin position="69"/>
        <end position="164"/>
    </location>
</feature>
<keyword evidence="4" id="KW-1185">Reference proteome</keyword>
<protein>
    <recommendedName>
        <fullName evidence="5">Glycosyl transferase</fullName>
    </recommendedName>
</protein>
<organism evidence="3 4">
    <name type="scientific">Anoxybacteroides voinovskiense</name>
    <dbReference type="NCBI Taxonomy" id="230470"/>
    <lineage>
        <taxon>Bacteria</taxon>
        <taxon>Bacillati</taxon>
        <taxon>Bacillota</taxon>
        <taxon>Bacilli</taxon>
        <taxon>Bacillales</taxon>
        <taxon>Anoxybacillaceae</taxon>
        <taxon>Anoxybacteroides</taxon>
    </lineage>
</organism>
<dbReference type="Gene3D" id="3.40.50.2000">
    <property type="entry name" value="Glycogen Phosphorylase B"/>
    <property type="match status" value="2"/>
</dbReference>
<evidence type="ECO:0000313" key="3">
    <source>
        <dbReference type="EMBL" id="MBB4075165.1"/>
    </source>
</evidence>
<dbReference type="SUPFAM" id="SSF53756">
    <property type="entry name" value="UDP-Glycosyltransferase/glycogen phosphorylase"/>
    <property type="match status" value="1"/>
</dbReference>
<name>A0A840DUB3_9BACL</name>
<dbReference type="Pfam" id="PF00534">
    <property type="entry name" value="Glycos_transf_1"/>
    <property type="match status" value="1"/>
</dbReference>
<dbReference type="InterPro" id="IPR028098">
    <property type="entry name" value="Glyco_trans_4-like_N"/>
</dbReference>
<dbReference type="RefSeq" id="WP_183185677.1">
    <property type="nucleotide sequence ID" value="NZ_BMNP01000026.1"/>
</dbReference>
<comment type="caution">
    <text evidence="3">The sequence shown here is derived from an EMBL/GenBank/DDBJ whole genome shotgun (WGS) entry which is preliminary data.</text>
</comment>
<dbReference type="PANTHER" id="PTHR12526">
    <property type="entry name" value="GLYCOSYLTRANSFERASE"/>
    <property type="match status" value="1"/>
</dbReference>
<dbReference type="CDD" id="cd03801">
    <property type="entry name" value="GT4_PimA-like"/>
    <property type="match status" value="1"/>
</dbReference>
<gene>
    <name evidence="3" type="ORF">GGR02_002982</name>
</gene>
<dbReference type="GO" id="GO:0016757">
    <property type="term" value="F:glycosyltransferase activity"/>
    <property type="evidence" value="ECO:0007669"/>
    <property type="project" value="InterPro"/>
</dbReference>
<dbReference type="Proteomes" id="UP000559598">
    <property type="component" value="Unassembled WGS sequence"/>
</dbReference>
<sequence length="383" mass="43684">MNIAYICTEKLPSPAVKGGAIQLMIDGIAPFIAKAHHLTIFSITDPSLPMNEVTNGIEYIRFPKETYEQDVANALTKRTFDVIHVFNRPARVSQYKEAAPQSAIVLSLHNDMFSPLKITKEKAEQALKDSTMLTTVSNYIKQTVRKRYDVPEEKIRVIYSGVDEKIFVPVWTEEGQQKRNEIRKILGIKDEKVILFIGRLSKTKGPHVLLRAMRTVLSRYRNAVLVIAGGRWFSENSWDDYVRELHRLAMPFGNRVLFTNYVPAQQIPHLLLSADVFVCSSQWHEPLARVHYEAMAAGIPMITTNRGGNAEIIQHKKTGFVIDDYANPAAFAEAIHYMLVHESEAQAMARRARTEVEEKFFFSHVAERLMAVYEEAAKKRCLY</sequence>
<dbReference type="AlphaFoldDB" id="A0A840DUB3"/>
<reference evidence="3 4" key="1">
    <citation type="submission" date="2020-08" db="EMBL/GenBank/DDBJ databases">
        <title>Genomic Encyclopedia of Type Strains, Phase IV (KMG-IV): sequencing the most valuable type-strain genomes for metagenomic binning, comparative biology and taxonomic classification.</title>
        <authorList>
            <person name="Goeker M."/>
        </authorList>
    </citation>
    <scope>NUCLEOTIDE SEQUENCE [LARGE SCALE GENOMIC DNA]</scope>
    <source>
        <strain evidence="3 4">DSM 17075</strain>
    </source>
</reference>
<accession>A0A840DUB3</accession>
<dbReference type="Pfam" id="PF13439">
    <property type="entry name" value="Glyco_transf_4"/>
    <property type="match status" value="1"/>
</dbReference>
<dbReference type="InterPro" id="IPR001296">
    <property type="entry name" value="Glyco_trans_1"/>
</dbReference>
<proteinExistence type="predicted"/>
<evidence type="ECO:0008006" key="5">
    <source>
        <dbReference type="Google" id="ProtNLM"/>
    </source>
</evidence>